<dbReference type="AlphaFoldDB" id="A0A975AUR2"/>
<dbReference type="SUPFAM" id="SSF50447">
    <property type="entry name" value="Translation proteins"/>
    <property type="match status" value="1"/>
</dbReference>
<dbReference type="InterPro" id="IPR050055">
    <property type="entry name" value="EF-Tu_GTPase"/>
</dbReference>
<gene>
    <name evidence="10" type="primary">selB</name>
    <name evidence="10" type="ORF">ACETAC_08100</name>
</gene>
<dbReference type="Pfam" id="PF00009">
    <property type="entry name" value="GTP_EFTU"/>
    <property type="match status" value="1"/>
</dbReference>
<evidence type="ECO:0000256" key="4">
    <source>
        <dbReference type="ARBA" id="ARBA00022741"/>
    </source>
</evidence>
<dbReference type="GO" id="GO:0005525">
    <property type="term" value="F:GTP binding"/>
    <property type="evidence" value="ECO:0007669"/>
    <property type="project" value="UniProtKB-KW"/>
</dbReference>
<evidence type="ECO:0000256" key="1">
    <source>
        <dbReference type="ARBA" id="ARBA00004496"/>
    </source>
</evidence>
<dbReference type="InterPro" id="IPR015190">
    <property type="entry name" value="Elong_fac_SelB-wing-hlx_typ-2"/>
</dbReference>
<dbReference type="Gene3D" id="3.40.50.300">
    <property type="entry name" value="P-loop containing nucleotide triphosphate hydrolases"/>
    <property type="match status" value="1"/>
</dbReference>
<dbReference type="NCBIfam" id="TIGR00475">
    <property type="entry name" value="selB"/>
    <property type="match status" value="1"/>
</dbReference>
<evidence type="ECO:0000256" key="3">
    <source>
        <dbReference type="ARBA" id="ARBA00022490"/>
    </source>
</evidence>
<dbReference type="InterPro" id="IPR004161">
    <property type="entry name" value="EFTu-like_2"/>
</dbReference>
<dbReference type="PROSITE" id="PS51722">
    <property type="entry name" value="G_TR_2"/>
    <property type="match status" value="1"/>
</dbReference>
<keyword evidence="11" id="KW-1185">Reference proteome</keyword>
<dbReference type="InterPro" id="IPR015191">
    <property type="entry name" value="SelB_WHD4"/>
</dbReference>
<name>A0A975AUR2_9THEO</name>
<dbReference type="KEGG" id="aaut:ACETAC_08100"/>
<comment type="subcellular location">
    <subcellularLocation>
        <location evidence="1">Cytoplasm</location>
    </subcellularLocation>
</comment>
<dbReference type="GO" id="GO:0003723">
    <property type="term" value="F:RNA binding"/>
    <property type="evidence" value="ECO:0007669"/>
    <property type="project" value="InterPro"/>
</dbReference>
<evidence type="ECO:0000313" key="11">
    <source>
        <dbReference type="Proteomes" id="UP000671913"/>
    </source>
</evidence>
<dbReference type="NCBIfam" id="TIGR00231">
    <property type="entry name" value="small_GTP"/>
    <property type="match status" value="1"/>
</dbReference>
<dbReference type="CDD" id="cd04171">
    <property type="entry name" value="SelB"/>
    <property type="match status" value="1"/>
</dbReference>
<evidence type="ECO:0000259" key="9">
    <source>
        <dbReference type="PROSITE" id="PS51722"/>
    </source>
</evidence>
<keyword evidence="10" id="KW-0251">Elongation factor</keyword>
<comment type="function">
    <text evidence="7">Translation factor necessary for the incorporation of selenocysteine into proteins. It probably replaces EF-Tu for the insertion of selenocysteine directed by the UGA codon. SelB binds GTP and GDP.</text>
</comment>
<dbReference type="PROSITE" id="PS00301">
    <property type="entry name" value="G_TR_1"/>
    <property type="match status" value="1"/>
</dbReference>
<evidence type="ECO:0000256" key="8">
    <source>
        <dbReference type="ARBA" id="ARBA00031615"/>
    </source>
</evidence>
<dbReference type="InterPro" id="IPR057335">
    <property type="entry name" value="Beta-barrel_SelB"/>
</dbReference>
<dbReference type="FunFam" id="3.40.50.300:FF:001064">
    <property type="entry name" value="Selenocysteine-specific translation elongation factor"/>
    <property type="match status" value="1"/>
</dbReference>
<feature type="domain" description="Tr-type G" evidence="9">
    <location>
        <begin position="1"/>
        <end position="172"/>
    </location>
</feature>
<dbReference type="Pfam" id="PF09107">
    <property type="entry name" value="WHD_3rd_SelB"/>
    <property type="match status" value="1"/>
</dbReference>
<protein>
    <recommendedName>
        <fullName evidence="2">Selenocysteine-specific elongation factor</fullName>
    </recommendedName>
    <alternativeName>
        <fullName evidence="8">SelB translation factor</fullName>
    </alternativeName>
</protein>
<dbReference type="Gene3D" id="1.10.10.10">
    <property type="entry name" value="Winged helix-like DNA-binding domain superfamily/Winged helix DNA-binding domain"/>
    <property type="match status" value="3"/>
</dbReference>
<keyword evidence="6" id="KW-0342">GTP-binding</keyword>
<dbReference type="InterPro" id="IPR004535">
    <property type="entry name" value="Transl_elong_SelB"/>
</dbReference>
<organism evidence="10 11">
    <name type="scientific">Aceticella autotrophica</name>
    <dbReference type="NCBI Taxonomy" id="2755338"/>
    <lineage>
        <taxon>Bacteria</taxon>
        <taxon>Bacillati</taxon>
        <taxon>Bacillota</taxon>
        <taxon>Clostridia</taxon>
        <taxon>Thermoanaerobacterales</taxon>
        <taxon>Thermoanaerobacteraceae</taxon>
        <taxon>Aceticella</taxon>
    </lineage>
</organism>
<dbReference type="InterPro" id="IPR005225">
    <property type="entry name" value="Small_GTP-bd"/>
</dbReference>
<dbReference type="SUPFAM" id="SSF52540">
    <property type="entry name" value="P-loop containing nucleoside triphosphate hydrolases"/>
    <property type="match status" value="1"/>
</dbReference>
<proteinExistence type="predicted"/>
<dbReference type="SUPFAM" id="SSF50465">
    <property type="entry name" value="EF-Tu/eEF-1alpha/eIF2-gamma C-terminal domain"/>
    <property type="match status" value="1"/>
</dbReference>
<dbReference type="EMBL" id="CP060096">
    <property type="protein sequence ID" value="QSZ26836.1"/>
    <property type="molecule type" value="Genomic_DNA"/>
</dbReference>
<dbReference type="Pfam" id="PF03144">
    <property type="entry name" value="GTP_EFTU_D2"/>
    <property type="match status" value="1"/>
</dbReference>
<dbReference type="InterPro" id="IPR027417">
    <property type="entry name" value="P-loop_NTPase"/>
</dbReference>
<dbReference type="InterPro" id="IPR036388">
    <property type="entry name" value="WH-like_DNA-bd_sf"/>
</dbReference>
<evidence type="ECO:0000256" key="6">
    <source>
        <dbReference type="ARBA" id="ARBA00023134"/>
    </source>
</evidence>
<dbReference type="Pfam" id="PF25461">
    <property type="entry name" value="Beta-barrel_SelB"/>
    <property type="match status" value="1"/>
</dbReference>
<dbReference type="GO" id="GO:0003746">
    <property type="term" value="F:translation elongation factor activity"/>
    <property type="evidence" value="ECO:0007669"/>
    <property type="project" value="UniProtKB-KW"/>
</dbReference>
<keyword evidence="5" id="KW-0648">Protein biosynthesis</keyword>
<evidence type="ECO:0000256" key="7">
    <source>
        <dbReference type="ARBA" id="ARBA00025526"/>
    </source>
</evidence>
<dbReference type="PRINTS" id="PR00315">
    <property type="entry name" value="ELONGATNFCT"/>
</dbReference>
<dbReference type="PANTHER" id="PTHR43721">
    <property type="entry name" value="ELONGATION FACTOR TU-RELATED"/>
    <property type="match status" value="1"/>
</dbReference>
<dbReference type="InterPro" id="IPR031157">
    <property type="entry name" value="G_TR_CS"/>
</dbReference>
<dbReference type="InterPro" id="IPR009000">
    <property type="entry name" value="Transl_B-barrel_sf"/>
</dbReference>
<dbReference type="InterPro" id="IPR009001">
    <property type="entry name" value="Transl_elong_EF1A/Init_IF2_C"/>
</dbReference>
<dbReference type="Proteomes" id="UP000671913">
    <property type="component" value="Chromosome"/>
</dbReference>
<dbReference type="GO" id="GO:0003924">
    <property type="term" value="F:GTPase activity"/>
    <property type="evidence" value="ECO:0007669"/>
    <property type="project" value="InterPro"/>
</dbReference>
<reference evidence="10" key="1">
    <citation type="submission" date="2020-08" db="EMBL/GenBank/DDBJ databases">
        <title>Genomic insights into the carbon and energy metabolism of the first obligate autotrophic acetogenic bacterium Aceticella autotrophica gen. nov., sp. nov.</title>
        <authorList>
            <person name="Toshchakov S.V."/>
            <person name="Elcheninov A.G."/>
            <person name="Kublanov I.V."/>
            <person name="Frolov E.N."/>
            <person name="Lebedinsky A.V."/>
        </authorList>
    </citation>
    <scope>NUCLEOTIDE SEQUENCE</scope>
    <source>
        <strain evidence="10">3443-3Ac</strain>
    </source>
</reference>
<dbReference type="RefSeq" id="WP_284679526.1">
    <property type="nucleotide sequence ID" value="NZ_CP060096.1"/>
</dbReference>
<evidence type="ECO:0000256" key="2">
    <source>
        <dbReference type="ARBA" id="ARBA00015953"/>
    </source>
</evidence>
<dbReference type="Gene3D" id="2.40.30.10">
    <property type="entry name" value="Translation factors"/>
    <property type="match status" value="1"/>
</dbReference>
<dbReference type="Pfam" id="PF09106">
    <property type="entry name" value="WHD_2nd_SelB"/>
    <property type="match status" value="1"/>
</dbReference>
<dbReference type="GO" id="GO:0005829">
    <property type="term" value="C:cytosol"/>
    <property type="evidence" value="ECO:0007669"/>
    <property type="project" value="TreeGrafter"/>
</dbReference>
<keyword evidence="3" id="KW-0963">Cytoplasm</keyword>
<dbReference type="InterPro" id="IPR036390">
    <property type="entry name" value="WH_DNA-bd_sf"/>
</dbReference>
<evidence type="ECO:0000256" key="5">
    <source>
        <dbReference type="ARBA" id="ARBA00022917"/>
    </source>
</evidence>
<evidence type="ECO:0000313" key="10">
    <source>
        <dbReference type="EMBL" id="QSZ26836.1"/>
    </source>
</evidence>
<sequence length="623" mass="70498">MKNIIIGTAGHVDHGKTALIKALTGRDTDRLQEEKQRGMTIDLGFTYFDLPSGIRAGIIDVPGHEKFIKNMLAGAYGIDIVLLVIAADEGIMPQTKEHIDILSFLGIKNGIVVITKCDMVDDEWLNMMKDDIKKGLSNTFLKDAPVAVVSSVTGEGINQLIKLIDEKAQNFKKEIGEGIYRLPIDRIFSVAGFGTVVTGTLVSGMIKIGDKVMVYPDMLESRVRNLQVHDKDVKEAYAGQRTAINLANINTDKLKRGDVIAPPGAIEPSNIIDVRLSLLKSSKTLENRDRIRFYTGASETIGRIILLDKSELKAGENAYAQILLENYVSVLNGDYFVIRTYSPMITIGGGIILVSNPLKHKRFKNDVIEELKKIEKFGMNFLIEKKISNSILPVAFSEIERMAGISNLEKIINANMSIIKLNKNGIRYLYHKETFDKICKNAKNILTQYHKNNPLREGMPKEEFKSKIFKDFKSSLNEFIVELMVEEKIIKIRGQFVSLWGYNIVLTPEQETIKNEIMKVYENAGYNVPKPTEFPDYKKVAAVFEYLINEGRLIKINEEIFLTENNFLKAKDILTNYLKENKEITLAIYRDLLKTSRKYAVSILEYFDSIKLTKKVGDIRILY</sequence>
<dbReference type="PANTHER" id="PTHR43721:SF22">
    <property type="entry name" value="ELONGATION FACTOR TU, MITOCHONDRIAL"/>
    <property type="match status" value="1"/>
</dbReference>
<accession>A0A975AUR2</accession>
<keyword evidence="4" id="KW-0547">Nucleotide-binding</keyword>
<dbReference type="CDD" id="cd03696">
    <property type="entry name" value="SelB_II"/>
    <property type="match status" value="1"/>
</dbReference>
<dbReference type="SUPFAM" id="SSF46785">
    <property type="entry name" value="Winged helix' DNA-binding domain"/>
    <property type="match status" value="3"/>
</dbReference>
<dbReference type="InterPro" id="IPR000795">
    <property type="entry name" value="T_Tr_GTP-bd_dom"/>
</dbReference>
<dbReference type="CDD" id="cd15491">
    <property type="entry name" value="selB_III"/>
    <property type="match status" value="1"/>
</dbReference>
<dbReference type="GO" id="GO:0001514">
    <property type="term" value="P:selenocysteine incorporation"/>
    <property type="evidence" value="ECO:0007669"/>
    <property type="project" value="InterPro"/>
</dbReference>